<organism evidence="8 9">
    <name type="scientific">Acrocarpospora phusangensis</name>
    <dbReference type="NCBI Taxonomy" id="1070424"/>
    <lineage>
        <taxon>Bacteria</taxon>
        <taxon>Bacillati</taxon>
        <taxon>Actinomycetota</taxon>
        <taxon>Actinomycetes</taxon>
        <taxon>Streptosporangiales</taxon>
        <taxon>Streptosporangiaceae</taxon>
        <taxon>Acrocarpospora</taxon>
    </lineage>
</organism>
<dbReference type="PRINTS" id="PR00038">
    <property type="entry name" value="HTHLUXR"/>
</dbReference>
<feature type="modified residue" description="4-aspartylphosphate" evidence="5">
    <location>
        <position position="54"/>
    </location>
</feature>
<evidence type="ECO:0000256" key="2">
    <source>
        <dbReference type="ARBA" id="ARBA00023015"/>
    </source>
</evidence>
<evidence type="ECO:0000313" key="9">
    <source>
        <dbReference type="Proteomes" id="UP000640052"/>
    </source>
</evidence>
<dbReference type="Gene3D" id="3.40.50.2300">
    <property type="match status" value="1"/>
</dbReference>
<dbReference type="SUPFAM" id="SSF52172">
    <property type="entry name" value="CheY-like"/>
    <property type="match status" value="1"/>
</dbReference>
<dbReference type="GO" id="GO:0000160">
    <property type="term" value="P:phosphorelay signal transduction system"/>
    <property type="evidence" value="ECO:0007669"/>
    <property type="project" value="InterPro"/>
</dbReference>
<keyword evidence="1 5" id="KW-0597">Phosphoprotein</keyword>
<dbReference type="InterPro" id="IPR001789">
    <property type="entry name" value="Sig_transdc_resp-reg_receiver"/>
</dbReference>
<dbReference type="AlphaFoldDB" id="A0A919QDH7"/>
<protein>
    <submittedName>
        <fullName evidence="8">DNA-binding response regulator</fullName>
    </submittedName>
</protein>
<dbReference type="SUPFAM" id="SSF46894">
    <property type="entry name" value="C-terminal effector domain of the bipartite response regulators"/>
    <property type="match status" value="1"/>
</dbReference>
<dbReference type="GO" id="GO:0003677">
    <property type="term" value="F:DNA binding"/>
    <property type="evidence" value="ECO:0007669"/>
    <property type="project" value="UniProtKB-KW"/>
</dbReference>
<dbReference type="CDD" id="cd17535">
    <property type="entry name" value="REC_NarL-like"/>
    <property type="match status" value="1"/>
</dbReference>
<evidence type="ECO:0000313" key="8">
    <source>
        <dbReference type="EMBL" id="GIH26861.1"/>
    </source>
</evidence>
<dbReference type="SMART" id="SM00448">
    <property type="entry name" value="REC"/>
    <property type="match status" value="1"/>
</dbReference>
<dbReference type="InterPro" id="IPR000792">
    <property type="entry name" value="Tscrpt_reg_LuxR_C"/>
</dbReference>
<dbReference type="InterPro" id="IPR016032">
    <property type="entry name" value="Sig_transdc_resp-reg_C-effctor"/>
</dbReference>
<feature type="domain" description="HTH luxR-type" evidence="6">
    <location>
        <begin position="144"/>
        <end position="209"/>
    </location>
</feature>
<dbReference type="SMART" id="SM00421">
    <property type="entry name" value="HTH_LUXR"/>
    <property type="match status" value="1"/>
</dbReference>
<name>A0A919QDH7_9ACTN</name>
<keyword evidence="3 8" id="KW-0238">DNA-binding</keyword>
<dbReference type="PANTHER" id="PTHR43214">
    <property type="entry name" value="TWO-COMPONENT RESPONSE REGULATOR"/>
    <property type="match status" value="1"/>
</dbReference>
<evidence type="ECO:0000256" key="1">
    <source>
        <dbReference type="ARBA" id="ARBA00022553"/>
    </source>
</evidence>
<evidence type="ECO:0000256" key="4">
    <source>
        <dbReference type="ARBA" id="ARBA00023163"/>
    </source>
</evidence>
<keyword evidence="4" id="KW-0804">Transcription</keyword>
<dbReference type="PROSITE" id="PS50043">
    <property type="entry name" value="HTH_LUXR_2"/>
    <property type="match status" value="1"/>
</dbReference>
<dbReference type="RefSeq" id="WP_204043530.1">
    <property type="nucleotide sequence ID" value="NZ_BOOA01000046.1"/>
</dbReference>
<evidence type="ECO:0000259" key="6">
    <source>
        <dbReference type="PROSITE" id="PS50043"/>
    </source>
</evidence>
<dbReference type="InterPro" id="IPR011006">
    <property type="entry name" value="CheY-like_superfamily"/>
</dbReference>
<evidence type="ECO:0000256" key="5">
    <source>
        <dbReference type="PROSITE-ProRule" id="PRU00169"/>
    </source>
</evidence>
<evidence type="ECO:0000259" key="7">
    <source>
        <dbReference type="PROSITE" id="PS50110"/>
    </source>
</evidence>
<dbReference type="Proteomes" id="UP000640052">
    <property type="component" value="Unassembled WGS sequence"/>
</dbReference>
<dbReference type="InterPro" id="IPR058245">
    <property type="entry name" value="NreC/VraR/RcsB-like_REC"/>
</dbReference>
<dbReference type="GO" id="GO:0006355">
    <property type="term" value="P:regulation of DNA-templated transcription"/>
    <property type="evidence" value="ECO:0007669"/>
    <property type="project" value="InterPro"/>
</dbReference>
<gene>
    <name evidence="8" type="ORF">Aph01nite_51710</name>
</gene>
<accession>A0A919QDH7</accession>
<dbReference type="EMBL" id="BOOA01000046">
    <property type="protein sequence ID" value="GIH26861.1"/>
    <property type="molecule type" value="Genomic_DNA"/>
</dbReference>
<keyword evidence="9" id="KW-1185">Reference proteome</keyword>
<feature type="domain" description="Response regulatory" evidence="7">
    <location>
        <begin position="3"/>
        <end position="119"/>
    </location>
</feature>
<proteinExistence type="predicted"/>
<dbReference type="InterPro" id="IPR039420">
    <property type="entry name" value="WalR-like"/>
</dbReference>
<reference evidence="8" key="1">
    <citation type="submission" date="2021-01" db="EMBL/GenBank/DDBJ databases">
        <title>Whole genome shotgun sequence of Acrocarpospora phusangensis NBRC 108782.</title>
        <authorList>
            <person name="Komaki H."/>
            <person name="Tamura T."/>
        </authorList>
    </citation>
    <scope>NUCLEOTIDE SEQUENCE</scope>
    <source>
        <strain evidence="8">NBRC 108782</strain>
    </source>
</reference>
<dbReference type="CDD" id="cd06170">
    <property type="entry name" value="LuxR_C_like"/>
    <property type="match status" value="1"/>
</dbReference>
<evidence type="ECO:0000256" key="3">
    <source>
        <dbReference type="ARBA" id="ARBA00023125"/>
    </source>
</evidence>
<keyword evidence="2" id="KW-0805">Transcription regulation</keyword>
<dbReference type="PANTHER" id="PTHR43214:SF24">
    <property type="entry name" value="TRANSCRIPTIONAL REGULATORY PROTEIN NARL-RELATED"/>
    <property type="match status" value="1"/>
</dbReference>
<sequence length="213" mass="22405">MIRLLVVDDHPVVRDGLRALMSTVDGIEVVAVAEDGAQALRAVREHAVDVVLMDIAMPVMDGVEATRRLTGEPSPPTVVMLTMADDDLSLLAAVRAGARGYLLKHSGQEDVIAAVRAAARGQAVFGQGAADALITLLHAPPAAAPPPFPQLTQREREVLDLLAKGLGNQAIARRLHLSPKTVANTVSAILPKLPARDRAEAVERARTAGLGLP</sequence>
<dbReference type="Pfam" id="PF00196">
    <property type="entry name" value="GerE"/>
    <property type="match status" value="1"/>
</dbReference>
<dbReference type="Pfam" id="PF00072">
    <property type="entry name" value="Response_reg"/>
    <property type="match status" value="1"/>
</dbReference>
<comment type="caution">
    <text evidence="8">The sequence shown here is derived from an EMBL/GenBank/DDBJ whole genome shotgun (WGS) entry which is preliminary data.</text>
</comment>
<dbReference type="PROSITE" id="PS50110">
    <property type="entry name" value="RESPONSE_REGULATORY"/>
    <property type="match status" value="1"/>
</dbReference>